<evidence type="ECO:0000313" key="2">
    <source>
        <dbReference type="Proteomes" id="UP000053820"/>
    </source>
</evidence>
<dbReference type="HOGENOM" id="CLU_108121_0_0_1"/>
<dbReference type="EMBL" id="KN839992">
    <property type="protein sequence ID" value="KIJ58091.1"/>
    <property type="molecule type" value="Genomic_DNA"/>
</dbReference>
<protein>
    <submittedName>
        <fullName evidence="1">Uncharacterized protein</fullName>
    </submittedName>
</protein>
<dbReference type="Proteomes" id="UP000053820">
    <property type="component" value="Unassembled WGS sequence"/>
</dbReference>
<accession>A0A0C9W5Z7</accession>
<feature type="non-terminal residue" evidence="1">
    <location>
        <position position="146"/>
    </location>
</feature>
<name>A0A0C9W5Z7_9AGAM</name>
<sequence>FKENRDDDWDHGERRDALLDAPEEEVDCVLAVWAEGNMLRKLMWDLMGGVGEQVNKRGLIIDDQLRMLGNPLYLRNRRLHLDFVCTHRPGRVPTRCIPRAHASTYSFPAYQLSPSLSSESPIHPSLLYSIVSLKSFPRPSPTRSAR</sequence>
<gene>
    <name evidence="1" type="ORF">HYDPIDRAFT_120018</name>
</gene>
<dbReference type="AlphaFoldDB" id="A0A0C9W5Z7"/>
<evidence type="ECO:0000313" key="1">
    <source>
        <dbReference type="EMBL" id="KIJ58091.1"/>
    </source>
</evidence>
<organism evidence="1 2">
    <name type="scientific">Hydnomerulius pinastri MD-312</name>
    <dbReference type="NCBI Taxonomy" id="994086"/>
    <lineage>
        <taxon>Eukaryota</taxon>
        <taxon>Fungi</taxon>
        <taxon>Dikarya</taxon>
        <taxon>Basidiomycota</taxon>
        <taxon>Agaricomycotina</taxon>
        <taxon>Agaricomycetes</taxon>
        <taxon>Agaricomycetidae</taxon>
        <taxon>Boletales</taxon>
        <taxon>Boletales incertae sedis</taxon>
        <taxon>Leucogyrophana</taxon>
    </lineage>
</organism>
<proteinExistence type="predicted"/>
<keyword evidence="2" id="KW-1185">Reference proteome</keyword>
<reference evidence="1 2" key="1">
    <citation type="submission" date="2014-04" db="EMBL/GenBank/DDBJ databases">
        <title>Evolutionary Origins and Diversification of the Mycorrhizal Mutualists.</title>
        <authorList>
            <consortium name="DOE Joint Genome Institute"/>
            <consortium name="Mycorrhizal Genomics Consortium"/>
            <person name="Kohler A."/>
            <person name="Kuo A."/>
            <person name="Nagy L.G."/>
            <person name="Floudas D."/>
            <person name="Copeland A."/>
            <person name="Barry K.W."/>
            <person name="Cichocki N."/>
            <person name="Veneault-Fourrey C."/>
            <person name="LaButti K."/>
            <person name="Lindquist E.A."/>
            <person name="Lipzen A."/>
            <person name="Lundell T."/>
            <person name="Morin E."/>
            <person name="Murat C."/>
            <person name="Riley R."/>
            <person name="Ohm R."/>
            <person name="Sun H."/>
            <person name="Tunlid A."/>
            <person name="Henrissat B."/>
            <person name="Grigoriev I.V."/>
            <person name="Hibbett D.S."/>
            <person name="Martin F."/>
        </authorList>
    </citation>
    <scope>NUCLEOTIDE SEQUENCE [LARGE SCALE GENOMIC DNA]</scope>
    <source>
        <strain evidence="1 2">MD-312</strain>
    </source>
</reference>